<keyword evidence="4" id="KW-1185">Reference proteome</keyword>
<dbReference type="InterPro" id="IPR027307">
    <property type="entry name" value="WASH7"/>
</dbReference>
<dbReference type="EMBL" id="VTPC01000547">
    <property type="protein sequence ID" value="KAF2905397.1"/>
    <property type="molecule type" value="Genomic_DNA"/>
</dbReference>
<keyword evidence="1" id="KW-0812">Transmembrane</keyword>
<dbReference type="GO" id="GO:0071203">
    <property type="term" value="C:WASH complex"/>
    <property type="evidence" value="ECO:0007669"/>
    <property type="project" value="InterPro"/>
</dbReference>
<dbReference type="OrthoDB" id="10261210at2759"/>
<feature type="domain" description="WASH complex subunit 4 N-terminal" evidence="2">
    <location>
        <begin position="29"/>
        <end position="524"/>
    </location>
</feature>
<proteinExistence type="predicted"/>
<name>A0A8K0GKW5_IGNLU</name>
<evidence type="ECO:0000313" key="3">
    <source>
        <dbReference type="EMBL" id="KAF2905397.1"/>
    </source>
</evidence>
<dbReference type="Proteomes" id="UP000801492">
    <property type="component" value="Unassembled WGS sequence"/>
</dbReference>
<dbReference type="AlphaFoldDB" id="A0A8K0GKW5"/>
<gene>
    <name evidence="3" type="ORF">ILUMI_00786</name>
</gene>
<organism evidence="3 4">
    <name type="scientific">Ignelater luminosus</name>
    <name type="common">Cucubano</name>
    <name type="synonym">Pyrophorus luminosus</name>
    <dbReference type="NCBI Taxonomy" id="2038154"/>
    <lineage>
        <taxon>Eukaryota</taxon>
        <taxon>Metazoa</taxon>
        <taxon>Ecdysozoa</taxon>
        <taxon>Arthropoda</taxon>
        <taxon>Hexapoda</taxon>
        <taxon>Insecta</taxon>
        <taxon>Pterygota</taxon>
        <taxon>Neoptera</taxon>
        <taxon>Endopterygota</taxon>
        <taxon>Coleoptera</taxon>
        <taxon>Polyphaga</taxon>
        <taxon>Elateriformia</taxon>
        <taxon>Elateroidea</taxon>
        <taxon>Elateridae</taxon>
        <taxon>Agrypninae</taxon>
        <taxon>Pyrophorini</taxon>
        <taxon>Ignelater</taxon>
    </lineage>
</organism>
<reference evidence="3" key="1">
    <citation type="submission" date="2019-08" db="EMBL/GenBank/DDBJ databases">
        <title>The genome of the North American firefly Photinus pyralis.</title>
        <authorList>
            <consortium name="Photinus pyralis genome working group"/>
            <person name="Fallon T.R."/>
            <person name="Sander Lower S.E."/>
            <person name="Weng J.-K."/>
        </authorList>
    </citation>
    <scope>NUCLEOTIDE SEQUENCE</scope>
    <source>
        <strain evidence="3">TRF0915ILg1</strain>
        <tissue evidence="3">Whole body</tissue>
    </source>
</reference>
<dbReference type="InterPro" id="IPR028191">
    <property type="entry name" value="WASH-4_N"/>
</dbReference>
<keyword evidence="1" id="KW-0472">Membrane</keyword>
<dbReference type="PANTHER" id="PTHR31409:SF0">
    <property type="entry name" value="WASH COMPLEX SUBUNIT 4"/>
    <property type="match status" value="1"/>
</dbReference>
<comment type="caution">
    <text evidence="3">The sequence shown here is derived from an EMBL/GenBank/DDBJ whole genome shotgun (WGS) entry which is preliminary data.</text>
</comment>
<evidence type="ECO:0000259" key="2">
    <source>
        <dbReference type="Pfam" id="PF14745"/>
    </source>
</evidence>
<dbReference type="PANTHER" id="PTHR31409">
    <property type="entry name" value="WASH COMPLEX SUBUNIT 4"/>
    <property type="match status" value="1"/>
</dbReference>
<evidence type="ECO:0000256" key="1">
    <source>
        <dbReference type="SAM" id="Phobius"/>
    </source>
</evidence>
<dbReference type="GO" id="GO:0005768">
    <property type="term" value="C:endosome"/>
    <property type="evidence" value="ECO:0007669"/>
    <property type="project" value="TreeGrafter"/>
</dbReference>
<keyword evidence="1" id="KW-1133">Transmembrane helix</keyword>
<dbReference type="GO" id="GO:0007032">
    <property type="term" value="P:endosome organization"/>
    <property type="evidence" value="ECO:0007669"/>
    <property type="project" value="TreeGrafter"/>
</dbReference>
<dbReference type="GO" id="GO:0016197">
    <property type="term" value="P:endosomal transport"/>
    <property type="evidence" value="ECO:0007669"/>
    <property type="project" value="TreeGrafter"/>
</dbReference>
<sequence length="549" mass="63342">MLEPRTVAEKSFNKETHRLAGEVQLHLYGNFLEKYNNRLSRFKRNLANEYNIRSKSIAIENKTFEDVSLLQLVQSDNKLLSRILASLGSICEELNSLINEAYEDYYITFVFYGEETGKGTENLQSVSKLIERLQRVSFFVNRVQHVIILLLRQLCAILGKNLYSGNSATCFPEPLDYLAELLVCLITLDCICGGVLQEHWTVYRRTVRSMLHNPSQFQLPLDQLRSLDKCLAEIEIKLLNGTILQKTMERCLDEGLIIAMKSCSLNNEFTLYIHQMLGELEKDDENISFTQIWLQANALFVFQYYLFGNLDKKLYKRLCEVNKKTAACTICGNILWYPEQFLIKHIPTLAKSLDIKVAANNRLTQIATRSQNLPKESHMLCGQAYTWMTEITNITKKDMSHLRLKHLQKACDLLIDGIKLVKKISELVKWITNLHADEGRPMAKSVLLALCRLIEVLKAMQFTFQRNLLPLVYIILLISQHLTHKALTLLVGIKKSFTQEKSYKEQQLDVLSSLSVAEQALKGKDQTTIMLINYYVCVLWFLFIKKNLF</sequence>
<feature type="transmembrane region" description="Helical" evidence="1">
    <location>
        <begin position="527"/>
        <end position="544"/>
    </location>
</feature>
<dbReference type="Pfam" id="PF14745">
    <property type="entry name" value="WASH-4_N"/>
    <property type="match status" value="1"/>
</dbReference>
<evidence type="ECO:0000313" key="4">
    <source>
        <dbReference type="Proteomes" id="UP000801492"/>
    </source>
</evidence>
<protein>
    <recommendedName>
        <fullName evidence="2">WASH complex subunit 4 N-terminal domain-containing protein</fullName>
    </recommendedName>
</protein>
<accession>A0A8K0GKW5</accession>